<dbReference type="AlphaFoldDB" id="A0A9D4R5J2"/>
<dbReference type="EMBL" id="JAIWYP010000003">
    <property type="protein sequence ID" value="KAH3855749.1"/>
    <property type="molecule type" value="Genomic_DNA"/>
</dbReference>
<gene>
    <name evidence="2" type="ORF">DPMN_098318</name>
</gene>
<dbReference type="InterPro" id="IPR046906">
    <property type="entry name" value="Mab-21_HhH/H2TH-like"/>
</dbReference>
<dbReference type="Gene3D" id="1.10.1410.40">
    <property type="match status" value="1"/>
</dbReference>
<dbReference type="Pfam" id="PF20266">
    <property type="entry name" value="Mab-21_C"/>
    <property type="match status" value="1"/>
</dbReference>
<proteinExistence type="predicted"/>
<accession>A0A9D4R5J2</accession>
<dbReference type="PANTHER" id="PTHR10656:SF69">
    <property type="entry name" value="MAB-21-LIKE HHH_H2TH-LIKE DOMAIN-CONTAINING PROTEIN"/>
    <property type="match status" value="1"/>
</dbReference>
<evidence type="ECO:0000313" key="2">
    <source>
        <dbReference type="EMBL" id="KAH3855749.1"/>
    </source>
</evidence>
<dbReference type="PANTHER" id="PTHR10656">
    <property type="entry name" value="CELL FATE DETERMINING PROTEIN MAB21-RELATED"/>
    <property type="match status" value="1"/>
</dbReference>
<protein>
    <recommendedName>
        <fullName evidence="1">Mab-21-like HhH/H2TH-like domain-containing protein</fullName>
    </recommendedName>
</protein>
<organism evidence="2 3">
    <name type="scientific">Dreissena polymorpha</name>
    <name type="common">Zebra mussel</name>
    <name type="synonym">Mytilus polymorpha</name>
    <dbReference type="NCBI Taxonomy" id="45954"/>
    <lineage>
        <taxon>Eukaryota</taxon>
        <taxon>Metazoa</taxon>
        <taxon>Spiralia</taxon>
        <taxon>Lophotrochozoa</taxon>
        <taxon>Mollusca</taxon>
        <taxon>Bivalvia</taxon>
        <taxon>Autobranchia</taxon>
        <taxon>Heteroconchia</taxon>
        <taxon>Euheterodonta</taxon>
        <taxon>Imparidentia</taxon>
        <taxon>Neoheterodontei</taxon>
        <taxon>Myida</taxon>
        <taxon>Dreissenoidea</taxon>
        <taxon>Dreissenidae</taxon>
        <taxon>Dreissena</taxon>
    </lineage>
</organism>
<reference evidence="2" key="2">
    <citation type="submission" date="2020-11" db="EMBL/GenBank/DDBJ databases">
        <authorList>
            <person name="McCartney M.A."/>
            <person name="Auch B."/>
            <person name="Kono T."/>
            <person name="Mallez S."/>
            <person name="Becker A."/>
            <person name="Gohl D.M."/>
            <person name="Silverstein K.A.T."/>
            <person name="Koren S."/>
            <person name="Bechman K.B."/>
            <person name="Herman A."/>
            <person name="Abrahante J.E."/>
            <person name="Garbe J."/>
        </authorList>
    </citation>
    <scope>NUCLEOTIDE SEQUENCE</scope>
    <source>
        <strain evidence="2">Duluth1</strain>
        <tissue evidence="2">Whole animal</tissue>
    </source>
</reference>
<comment type="caution">
    <text evidence="2">The sequence shown here is derived from an EMBL/GenBank/DDBJ whole genome shotgun (WGS) entry which is preliminary data.</text>
</comment>
<keyword evidence="3" id="KW-1185">Reference proteome</keyword>
<evidence type="ECO:0000313" key="3">
    <source>
        <dbReference type="Proteomes" id="UP000828390"/>
    </source>
</evidence>
<dbReference type="SMART" id="SM01265">
    <property type="entry name" value="Mab-21"/>
    <property type="match status" value="1"/>
</dbReference>
<dbReference type="InterPro" id="IPR024810">
    <property type="entry name" value="MAB21L/cGLR"/>
</dbReference>
<dbReference type="Proteomes" id="UP000828390">
    <property type="component" value="Unassembled WGS sequence"/>
</dbReference>
<evidence type="ECO:0000259" key="1">
    <source>
        <dbReference type="Pfam" id="PF20266"/>
    </source>
</evidence>
<sequence length="729" mass="84104">MKYDTIESLSIKLCTVLEDIGVTEEVIKFRRYVCGLSDFLSTILNHSHGKVHIFGSQVEGSTTLGMHSDTDMLVYKDTWAAYTDLSGCLPSKISFLAIKTTTSCPQCYSLQYVAQLSENTFLPAREGFGCSFKELTSNWDPFMLDEEGRLLLSNRCIGNTWFQKTSQLDPNDKLEQHGPASILNDSQDFVYGMQCPNLPDECRVLFSRSNPGHWPKQDTTKKAEQCGVFFIFPGNIGHTCSYDTERKMVTMNIQYQRNIASRQWRVSTNKIELLLMCDLDIIQIKAYILTKMIRKQFLKPIVCDQLSTYHMKTALLFTVEKYPMEIWNTKTLVHCVLSCLKTLRRFLQERYCPHYSVANVNLFAGKLKISHFPPLIQELTKIINSDLQCVYTLNTDCLGERLKPFQATQTITLISRKKYCSMTMSQLFYVLWRPLHGNFDMTGRKITMQKFRTLMKRLAQNLEHSISYPEDYSFQLEIVYQKIINTIATTDASANIADKKPIANDIHEMYKSSLRSGQISNYLKYASMLVCIHDYDRAVSLLKDIENMITQDMVQVSMISDETVFEPVIARAHKGLTPNEMLKVFQAKIIQNIDFTIFEINCTPRNFIYEMYNRFHTADYQNWIAVVDAKPFLYYLQYLAHEATEGKYAAMAKLSNYCISTKGFRLKGGLGTAYNLMGNILELENMASETWQVYVMSARLQPRNNAAYWHICRLLSQYVADKSHYEMTK</sequence>
<name>A0A9D4R5J2_DREPO</name>
<reference evidence="2" key="1">
    <citation type="journal article" date="2019" name="bioRxiv">
        <title>The Genome of the Zebra Mussel, Dreissena polymorpha: A Resource for Invasive Species Research.</title>
        <authorList>
            <person name="McCartney M.A."/>
            <person name="Auch B."/>
            <person name="Kono T."/>
            <person name="Mallez S."/>
            <person name="Zhang Y."/>
            <person name="Obille A."/>
            <person name="Becker A."/>
            <person name="Abrahante J.E."/>
            <person name="Garbe J."/>
            <person name="Badalamenti J.P."/>
            <person name="Herman A."/>
            <person name="Mangelson H."/>
            <person name="Liachko I."/>
            <person name="Sullivan S."/>
            <person name="Sone E.D."/>
            <person name="Koren S."/>
            <person name="Silverstein K.A.T."/>
            <person name="Beckman K.B."/>
            <person name="Gohl D.M."/>
        </authorList>
    </citation>
    <scope>NUCLEOTIDE SEQUENCE</scope>
    <source>
        <strain evidence="2">Duluth1</strain>
        <tissue evidence="2">Whole animal</tissue>
    </source>
</reference>
<feature type="domain" description="Mab-21-like HhH/H2TH-like" evidence="1">
    <location>
        <begin position="302"/>
        <end position="365"/>
    </location>
</feature>